<evidence type="ECO:0000313" key="11">
    <source>
        <dbReference type="EMBL" id="CAG4952638.1"/>
    </source>
</evidence>
<gene>
    <name evidence="11" type="ORF">PAPOLLO_LOCUS4672</name>
</gene>
<dbReference type="FunFam" id="3.30.160.60:FF:000072">
    <property type="entry name" value="zinc finger protein 143 isoform X1"/>
    <property type="match status" value="1"/>
</dbReference>
<accession>A0A8S3WD70</accession>
<evidence type="ECO:0000256" key="7">
    <source>
        <dbReference type="PROSITE-ProRule" id="PRU00042"/>
    </source>
</evidence>
<keyword evidence="8" id="KW-0175">Coiled coil</keyword>
<evidence type="ECO:0000256" key="5">
    <source>
        <dbReference type="ARBA" id="ARBA00023242"/>
    </source>
</evidence>
<dbReference type="GO" id="GO:0000981">
    <property type="term" value="F:DNA-binding transcription factor activity, RNA polymerase II-specific"/>
    <property type="evidence" value="ECO:0007669"/>
    <property type="project" value="TreeGrafter"/>
</dbReference>
<evidence type="ECO:0000256" key="4">
    <source>
        <dbReference type="ARBA" id="ARBA00022833"/>
    </source>
</evidence>
<feature type="domain" description="C2H2-type" evidence="10">
    <location>
        <begin position="231"/>
        <end position="259"/>
    </location>
</feature>
<feature type="region of interest" description="Disordered" evidence="9">
    <location>
        <begin position="442"/>
        <end position="513"/>
    </location>
</feature>
<evidence type="ECO:0000256" key="3">
    <source>
        <dbReference type="ARBA" id="ARBA00022771"/>
    </source>
</evidence>
<dbReference type="GO" id="GO:0005634">
    <property type="term" value="C:nucleus"/>
    <property type="evidence" value="ECO:0007669"/>
    <property type="project" value="UniProtKB-ARBA"/>
</dbReference>
<dbReference type="PANTHER" id="PTHR24388:SF53">
    <property type="entry name" value="CHORION TRANSCRIPTION FACTOR CF2-RELATED"/>
    <property type="match status" value="1"/>
</dbReference>
<evidence type="ECO:0000256" key="6">
    <source>
        <dbReference type="ARBA" id="ARBA00037948"/>
    </source>
</evidence>
<dbReference type="GO" id="GO:0008270">
    <property type="term" value="F:zinc ion binding"/>
    <property type="evidence" value="ECO:0007669"/>
    <property type="project" value="UniProtKB-KW"/>
</dbReference>
<dbReference type="Pfam" id="PF00096">
    <property type="entry name" value="zf-C2H2"/>
    <property type="match status" value="4"/>
</dbReference>
<keyword evidence="12" id="KW-1185">Reference proteome</keyword>
<dbReference type="SMART" id="SM00355">
    <property type="entry name" value="ZnF_C2H2"/>
    <property type="match status" value="12"/>
</dbReference>
<keyword evidence="2" id="KW-0677">Repeat</keyword>
<feature type="domain" description="C2H2-type" evidence="10">
    <location>
        <begin position="144"/>
        <end position="171"/>
    </location>
</feature>
<dbReference type="OrthoDB" id="8117402at2759"/>
<feature type="domain" description="C2H2-type" evidence="10">
    <location>
        <begin position="84"/>
        <end position="113"/>
    </location>
</feature>
<feature type="domain" description="C2H2-type" evidence="10">
    <location>
        <begin position="173"/>
        <end position="201"/>
    </location>
</feature>
<name>A0A8S3WD70_PARAO</name>
<protein>
    <submittedName>
        <fullName evidence="11">(apollo) hypothetical protein</fullName>
    </submittedName>
</protein>
<dbReference type="InterPro" id="IPR050527">
    <property type="entry name" value="Snail/Krueppel_Znf"/>
</dbReference>
<keyword evidence="3 7" id="KW-0863">Zinc-finger</keyword>
<evidence type="ECO:0000256" key="9">
    <source>
        <dbReference type="SAM" id="MobiDB-lite"/>
    </source>
</evidence>
<feature type="domain" description="C2H2-type" evidence="10">
    <location>
        <begin position="57"/>
        <end position="85"/>
    </location>
</feature>
<evidence type="ECO:0000259" key="10">
    <source>
        <dbReference type="PROSITE" id="PS50157"/>
    </source>
</evidence>
<dbReference type="PANTHER" id="PTHR24388">
    <property type="entry name" value="ZINC FINGER PROTEIN"/>
    <property type="match status" value="1"/>
</dbReference>
<evidence type="ECO:0000313" key="12">
    <source>
        <dbReference type="Proteomes" id="UP000691718"/>
    </source>
</evidence>
<comment type="caution">
    <text evidence="11">The sequence shown here is derived from an EMBL/GenBank/DDBJ whole genome shotgun (WGS) entry which is preliminary data.</text>
</comment>
<feature type="coiled-coil region" evidence="8">
    <location>
        <begin position="395"/>
        <end position="422"/>
    </location>
</feature>
<feature type="compositionally biased region" description="Low complexity" evidence="9">
    <location>
        <begin position="456"/>
        <end position="469"/>
    </location>
</feature>
<organism evidence="11 12">
    <name type="scientific">Parnassius apollo</name>
    <name type="common">Apollo butterfly</name>
    <name type="synonym">Papilio apollo</name>
    <dbReference type="NCBI Taxonomy" id="110799"/>
    <lineage>
        <taxon>Eukaryota</taxon>
        <taxon>Metazoa</taxon>
        <taxon>Ecdysozoa</taxon>
        <taxon>Arthropoda</taxon>
        <taxon>Hexapoda</taxon>
        <taxon>Insecta</taxon>
        <taxon>Pterygota</taxon>
        <taxon>Neoptera</taxon>
        <taxon>Endopterygota</taxon>
        <taxon>Lepidoptera</taxon>
        <taxon>Glossata</taxon>
        <taxon>Ditrysia</taxon>
        <taxon>Papilionoidea</taxon>
        <taxon>Papilionidae</taxon>
        <taxon>Parnassiinae</taxon>
        <taxon>Parnassini</taxon>
        <taxon>Parnassius</taxon>
        <taxon>Parnassius</taxon>
    </lineage>
</organism>
<keyword evidence="5" id="KW-0539">Nucleus</keyword>
<feature type="compositionally biased region" description="Polar residues" evidence="9">
    <location>
        <begin position="496"/>
        <end position="507"/>
    </location>
</feature>
<dbReference type="GO" id="GO:0000978">
    <property type="term" value="F:RNA polymerase II cis-regulatory region sequence-specific DNA binding"/>
    <property type="evidence" value="ECO:0007669"/>
    <property type="project" value="TreeGrafter"/>
</dbReference>
<feature type="compositionally biased region" description="Basic and acidic residues" evidence="9">
    <location>
        <begin position="485"/>
        <end position="495"/>
    </location>
</feature>
<sequence length="882" mass="103670">MCDYACRDSSTLRKHQDRHLGKYKAYPCKICDKVFKVKSRLKEHTDEKHYGVNVHKIPCEICGKMFKSKSVLSTHLNVVHARRYVCKCEICGVVKNSKSNLEMHMRSHVDIRPYKCTFEQCGKKFKVLGDLKKHIITHYPERQHPCPTCGRLFARLSRMKRHLTQHEPKVKSVECALCGVCFYNDNYLAVHMRKKHTRDIRYECDDCGFKTRNKPSIVMHIKYGHASETDTECEICKKVFKKHLYLKLHYWNTHSIKYKISPRIKRKKGITEEIQIKEELESVPEIDLLEVHKEEVFTDMEEEYYNGTEETEYNGTEETEYSKSVLSEDVTRVLDEGKGEELEKHSEQVFDEIMIQKIVKNTQDEGKKGKNQVEVEVDVESQEKAKRCIEKLVIKSRRKREIEELEKTRQQYNQRMREAMNRKPKTERITIKFVNNRRNEDVANNEIAQSGDNDVNDSPITNDNDIINNIDDDESLNNANELTDNNDKETDDNQKESNNNDNETNEAGESRKNNKLKINTHQCYVCFNLFETKPQLIEHCKEHFDVCNTVMLKKCPLCDYVTKLNLSRHMRLVHKVTIKVPYGRLKDKKTNINGSRYYYDIEDSVVNHVEVIPSVKNLNKREYVKIDKKSREEKERSVAKTKLVKKGGEWVVEKEKIAVKDDFILPEFDAKDVLKIKEKGDDYLGRMKKLSRLAKGNGTKMLFPCENCEKICQTLSALKLHSRKHNPNAKPFKPKVWKHKMKGTEPVQKIEAPVNTENRYANPKPIKNKHKCEPELRDFYEKNIKGGDIEFWQFLKIYNKMSRENITDFSDLNKRIDFGIHYDETPKEVEEPVEINVTKKKKVKKPQKPGFTRVIKISKKEYLKRKELKDKLRETLSKGINS</sequence>
<evidence type="ECO:0000256" key="8">
    <source>
        <dbReference type="SAM" id="Coils"/>
    </source>
</evidence>
<dbReference type="PROSITE" id="PS00028">
    <property type="entry name" value="ZINC_FINGER_C2H2_1"/>
    <property type="match status" value="8"/>
</dbReference>
<feature type="domain" description="C2H2-type" evidence="10">
    <location>
        <begin position="703"/>
        <end position="730"/>
    </location>
</feature>
<dbReference type="InterPro" id="IPR013087">
    <property type="entry name" value="Znf_C2H2_type"/>
</dbReference>
<dbReference type="Proteomes" id="UP000691718">
    <property type="component" value="Unassembled WGS sequence"/>
</dbReference>
<reference evidence="11" key="1">
    <citation type="submission" date="2021-04" db="EMBL/GenBank/DDBJ databases">
        <authorList>
            <person name="Tunstrom K."/>
        </authorList>
    </citation>
    <scope>NUCLEOTIDE SEQUENCE</scope>
</reference>
<feature type="domain" description="C2H2-type" evidence="10">
    <location>
        <begin position="114"/>
        <end position="143"/>
    </location>
</feature>
<feature type="domain" description="C2H2-type" evidence="10">
    <location>
        <begin position="202"/>
        <end position="230"/>
    </location>
</feature>
<keyword evidence="4" id="KW-0862">Zinc</keyword>
<proteinExistence type="inferred from homology"/>
<comment type="similarity">
    <text evidence="6">Belongs to the snail C2H2-type zinc-finger protein family.</text>
</comment>
<keyword evidence="1" id="KW-0479">Metal-binding</keyword>
<dbReference type="EMBL" id="CAJQZP010000287">
    <property type="protein sequence ID" value="CAG4952638.1"/>
    <property type="molecule type" value="Genomic_DNA"/>
</dbReference>
<feature type="domain" description="C2H2-type" evidence="10">
    <location>
        <begin position="26"/>
        <end position="54"/>
    </location>
</feature>
<dbReference type="PROSITE" id="PS50157">
    <property type="entry name" value="ZINC_FINGER_C2H2_2"/>
    <property type="match status" value="9"/>
</dbReference>
<evidence type="ECO:0000256" key="1">
    <source>
        <dbReference type="ARBA" id="ARBA00022723"/>
    </source>
</evidence>
<evidence type="ECO:0000256" key="2">
    <source>
        <dbReference type="ARBA" id="ARBA00022737"/>
    </source>
</evidence>
<dbReference type="AlphaFoldDB" id="A0A8S3WD70"/>